<evidence type="ECO:0000259" key="4">
    <source>
        <dbReference type="Pfam" id="PF14297"/>
    </source>
</evidence>
<organism evidence="5 7">
    <name type="scientific">Enterococcus malodoratus ATCC 43197</name>
    <dbReference type="NCBI Taxonomy" id="1158601"/>
    <lineage>
        <taxon>Bacteria</taxon>
        <taxon>Bacillati</taxon>
        <taxon>Bacillota</taxon>
        <taxon>Bacilli</taxon>
        <taxon>Lactobacillales</taxon>
        <taxon>Enterococcaceae</taxon>
        <taxon>Enterococcus</taxon>
    </lineage>
</organism>
<keyword evidence="8" id="KW-1185">Reference proteome</keyword>
<dbReference type="Pfam" id="PF07261">
    <property type="entry name" value="DnaB_2"/>
    <property type="match status" value="1"/>
</dbReference>
<evidence type="ECO:0000256" key="2">
    <source>
        <dbReference type="SAM" id="MobiDB-lite"/>
    </source>
</evidence>
<sequence>MARPIKNGLDYFPLDVDIFEDEKIEAIAGEFGIKGELAVIKLLCAVYKKGYFVVWNDLTRATLLKRLPGVSKELLDQIVNRLVTWGFFDESLYNSAKVLTSENIQANFFEATKRRKSPKPTAYLINADNNEQATVVNAGIKPQSKVKETKVNKNIVSSESSNTKHSENNAVLYWINQVNPAEAPFITQSIQHWVNDFKGQDEIVILAIDDMLKNGARNYKYLEKILKSWEAAKLDTPEKVANHLAGHYHKKAQRQQRGRVTKLPDYISNPPKPPKISPEKEAEIKRKMAEFCRDDDQ</sequence>
<comment type="caution">
    <text evidence="5">The sequence shown here is derived from an EMBL/GenBank/DDBJ whole genome shotgun (WGS) entry which is preliminary data.</text>
</comment>
<dbReference type="InterPro" id="IPR025400">
    <property type="entry name" value="Lin1244/Lin1753-like_N"/>
</dbReference>
<feature type="domain" description="Lin1244/Lin1753-like N-terminal" evidence="4">
    <location>
        <begin position="11"/>
        <end position="104"/>
    </location>
</feature>
<dbReference type="Pfam" id="PF14297">
    <property type="entry name" value="Lin1244_N"/>
    <property type="match status" value="1"/>
</dbReference>
<reference evidence="6 8" key="2">
    <citation type="submission" date="2013-03" db="EMBL/GenBank/DDBJ databases">
        <title>The Genome Sequence of Enterococcus malodoratus ATCC_43197 (PacBio/Illumina hybrid assembly).</title>
        <authorList>
            <consortium name="The Broad Institute Genomics Platform"/>
            <consortium name="The Broad Institute Genome Sequencing Center for Infectious Disease"/>
            <person name="Earl A."/>
            <person name="Russ C."/>
            <person name="Gilmore M."/>
            <person name="Surin D."/>
            <person name="Walker B."/>
            <person name="Young S."/>
            <person name="Zeng Q."/>
            <person name="Gargeya S."/>
            <person name="Fitzgerald M."/>
            <person name="Haas B."/>
            <person name="Abouelleil A."/>
            <person name="Allen A.W."/>
            <person name="Alvarado L."/>
            <person name="Arachchi H.M."/>
            <person name="Berlin A.M."/>
            <person name="Chapman S.B."/>
            <person name="Gainer-Dewar J."/>
            <person name="Goldberg J."/>
            <person name="Griggs A."/>
            <person name="Gujja S."/>
            <person name="Hansen M."/>
            <person name="Howarth C."/>
            <person name="Imamovic A."/>
            <person name="Ireland A."/>
            <person name="Larimer J."/>
            <person name="McCowan C."/>
            <person name="Murphy C."/>
            <person name="Pearson M."/>
            <person name="Poon T.W."/>
            <person name="Priest M."/>
            <person name="Roberts A."/>
            <person name="Saif S."/>
            <person name="Shea T."/>
            <person name="Sisk P."/>
            <person name="Sykes S."/>
            <person name="Wortman J."/>
            <person name="Nusbaum C."/>
            <person name="Birren B."/>
        </authorList>
    </citation>
    <scope>NUCLEOTIDE SEQUENCE [LARGE SCALE GENOMIC DNA]</scope>
    <source>
        <strain evidence="6 8">ATCC 43197</strain>
    </source>
</reference>
<dbReference type="PANTHER" id="PTHR39196:SF1">
    <property type="entry name" value="PRIMOSOME, DNAD SUBUNIT"/>
    <property type="match status" value="1"/>
</dbReference>
<proteinExistence type="inferred from homology"/>
<accession>R2RXV7</accession>
<evidence type="ECO:0000313" key="5">
    <source>
        <dbReference type="EMBL" id="EOH80749.1"/>
    </source>
</evidence>
<dbReference type="InterPro" id="IPR006343">
    <property type="entry name" value="DnaB/C_C"/>
</dbReference>
<reference evidence="5 7" key="1">
    <citation type="submission" date="2013-02" db="EMBL/GenBank/DDBJ databases">
        <title>The Genome Sequence of Enterococcus malodoratus ATCC_43197.</title>
        <authorList>
            <consortium name="The Broad Institute Genome Sequencing Platform"/>
            <consortium name="The Broad Institute Genome Sequencing Center for Infectious Disease"/>
            <person name="Earl A.M."/>
            <person name="Gilmore M.S."/>
            <person name="Lebreton F."/>
            <person name="Walker B."/>
            <person name="Young S.K."/>
            <person name="Zeng Q."/>
            <person name="Gargeya S."/>
            <person name="Fitzgerald M."/>
            <person name="Haas B."/>
            <person name="Abouelleil A."/>
            <person name="Alvarado L."/>
            <person name="Arachchi H.M."/>
            <person name="Berlin A.M."/>
            <person name="Chapman S.B."/>
            <person name="Dewar J."/>
            <person name="Goldberg J."/>
            <person name="Griggs A."/>
            <person name="Gujja S."/>
            <person name="Hansen M."/>
            <person name="Howarth C."/>
            <person name="Imamovic A."/>
            <person name="Larimer J."/>
            <person name="McCowan C."/>
            <person name="Murphy C."/>
            <person name="Neiman D."/>
            <person name="Pearson M."/>
            <person name="Priest M."/>
            <person name="Roberts A."/>
            <person name="Saif S."/>
            <person name="Shea T."/>
            <person name="Sisk P."/>
            <person name="Sykes S."/>
            <person name="Wortman J."/>
            <person name="Nusbaum C."/>
            <person name="Birren B."/>
        </authorList>
    </citation>
    <scope>NUCLEOTIDE SEQUENCE [LARGE SCALE GENOMIC DNA]</scope>
    <source>
        <strain evidence="5 7">ATCC 43197</strain>
    </source>
</reference>
<dbReference type="SUPFAM" id="SSF158499">
    <property type="entry name" value="DnaD domain-like"/>
    <property type="match status" value="1"/>
</dbReference>
<dbReference type="STRING" id="71451.RV07_GL001012"/>
<evidence type="ECO:0000313" key="6">
    <source>
        <dbReference type="EMBL" id="EOT69258.1"/>
    </source>
</evidence>
<evidence type="ECO:0000313" key="7">
    <source>
        <dbReference type="Proteomes" id="UP000013783"/>
    </source>
</evidence>
<feature type="compositionally biased region" description="Basic residues" evidence="2">
    <location>
        <begin position="248"/>
        <end position="260"/>
    </location>
</feature>
<comment type="similarity">
    <text evidence="1">Belongs to the DnaB/DnaD family.</text>
</comment>
<dbReference type="OrthoDB" id="1047417at2"/>
<dbReference type="eggNOG" id="COG3935">
    <property type="taxonomic scope" value="Bacteria"/>
</dbReference>
<dbReference type="PATRIC" id="fig|1158601.3.peg.763"/>
<gene>
    <name evidence="6" type="ORF">I585_00720</name>
    <name evidence="5" type="ORF">UAI_00789</name>
</gene>
<dbReference type="NCBIfam" id="TIGR01446">
    <property type="entry name" value="DnaD_dom"/>
    <property type="match status" value="1"/>
</dbReference>
<evidence type="ECO:0000256" key="1">
    <source>
        <dbReference type="ARBA" id="ARBA00093462"/>
    </source>
</evidence>
<dbReference type="RefSeq" id="WP_010739666.1">
    <property type="nucleotide sequence ID" value="NZ_KB946249.1"/>
</dbReference>
<dbReference type="EMBL" id="ASWA01000002">
    <property type="protein sequence ID" value="EOT69258.1"/>
    <property type="molecule type" value="Genomic_DNA"/>
</dbReference>
<dbReference type="Proteomes" id="UP000013783">
    <property type="component" value="Unassembled WGS sequence"/>
</dbReference>
<evidence type="ECO:0000259" key="3">
    <source>
        <dbReference type="Pfam" id="PF07261"/>
    </source>
</evidence>
<dbReference type="AlphaFoldDB" id="R2RXV7"/>
<dbReference type="Gene3D" id="1.10.10.630">
    <property type="entry name" value="DnaD domain-like"/>
    <property type="match status" value="1"/>
</dbReference>
<feature type="domain" description="DnaB/C C-terminal" evidence="3">
    <location>
        <begin position="183"/>
        <end position="243"/>
    </location>
</feature>
<name>R2RXV7_9ENTE</name>
<dbReference type="InterPro" id="IPR034829">
    <property type="entry name" value="DnaD-like_sf"/>
</dbReference>
<evidence type="ECO:0000313" key="8">
    <source>
        <dbReference type="Proteomes" id="UP000014148"/>
    </source>
</evidence>
<dbReference type="Proteomes" id="UP000014148">
    <property type="component" value="Unassembled WGS sequence"/>
</dbReference>
<protein>
    <submittedName>
        <fullName evidence="5">DnaD domain-containing protein</fullName>
    </submittedName>
</protein>
<dbReference type="PANTHER" id="PTHR39196">
    <property type="entry name" value="PRIMOSOME, DNAD SUBUNIT"/>
    <property type="match status" value="1"/>
</dbReference>
<feature type="region of interest" description="Disordered" evidence="2">
    <location>
        <begin position="248"/>
        <end position="281"/>
    </location>
</feature>
<dbReference type="EMBL" id="AJAK01000007">
    <property type="protein sequence ID" value="EOH80749.1"/>
    <property type="molecule type" value="Genomic_DNA"/>
</dbReference>